<dbReference type="PANTHER" id="PTHR33154">
    <property type="entry name" value="TRANSCRIPTIONAL REGULATOR, ARSR FAMILY"/>
    <property type="match status" value="1"/>
</dbReference>
<dbReference type="PRINTS" id="PR00778">
    <property type="entry name" value="HTHARSR"/>
</dbReference>
<evidence type="ECO:0000256" key="1">
    <source>
        <dbReference type="ARBA" id="ARBA00023015"/>
    </source>
</evidence>
<dbReference type="SUPFAM" id="SSF46785">
    <property type="entry name" value="Winged helix' DNA-binding domain"/>
    <property type="match status" value="1"/>
</dbReference>
<dbReference type="Gene3D" id="1.10.10.10">
    <property type="entry name" value="Winged helix-like DNA-binding domain superfamily/Winged helix DNA-binding domain"/>
    <property type="match status" value="1"/>
</dbReference>
<reference evidence="6 7" key="1">
    <citation type="submission" date="2022-04" db="EMBL/GenBank/DDBJ databases">
        <authorList>
            <person name="Grouzdev D.S."/>
            <person name="Pantiukh K.S."/>
            <person name="Krutkina M.S."/>
        </authorList>
    </citation>
    <scope>NUCLEOTIDE SEQUENCE [LARGE SCALE GENOMIC DNA]</scope>
    <source>
        <strain evidence="6 7">6x-1</strain>
    </source>
</reference>
<keyword evidence="1" id="KW-0805">Transcription regulation</keyword>
<organism evidence="6 7">
    <name type="scientific">Ancylobacter crimeensis</name>
    <dbReference type="NCBI Taxonomy" id="2579147"/>
    <lineage>
        <taxon>Bacteria</taxon>
        <taxon>Pseudomonadati</taxon>
        <taxon>Pseudomonadota</taxon>
        <taxon>Alphaproteobacteria</taxon>
        <taxon>Hyphomicrobiales</taxon>
        <taxon>Xanthobacteraceae</taxon>
        <taxon>Ancylobacter</taxon>
    </lineage>
</organism>
<accession>A0ABT0D877</accession>
<feature type="region of interest" description="Disordered" evidence="4">
    <location>
        <begin position="145"/>
        <end position="170"/>
    </location>
</feature>
<dbReference type="NCBIfam" id="NF033788">
    <property type="entry name" value="HTH_metalloreg"/>
    <property type="match status" value="1"/>
</dbReference>
<dbReference type="Pfam" id="PF12840">
    <property type="entry name" value="HTH_20"/>
    <property type="match status" value="1"/>
</dbReference>
<gene>
    <name evidence="6" type="ORF">MWN34_04435</name>
</gene>
<feature type="region of interest" description="Disordered" evidence="4">
    <location>
        <begin position="102"/>
        <end position="124"/>
    </location>
</feature>
<dbReference type="InterPro" id="IPR036390">
    <property type="entry name" value="WH_DNA-bd_sf"/>
</dbReference>
<dbReference type="RefSeq" id="WP_247026997.1">
    <property type="nucleotide sequence ID" value="NZ_JALKCH010000003.1"/>
</dbReference>
<protein>
    <submittedName>
        <fullName evidence="6">Metalloregulator ArsR/SmtB family transcription factor</fullName>
    </submittedName>
</protein>
<dbReference type="EMBL" id="JALKCH010000003">
    <property type="protein sequence ID" value="MCK0196154.1"/>
    <property type="molecule type" value="Genomic_DNA"/>
</dbReference>
<dbReference type="SMART" id="SM00418">
    <property type="entry name" value="HTH_ARSR"/>
    <property type="match status" value="1"/>
</dbReference>
<evidence type="ECO:0000256" key="2">
    <source>
        <dbReference type="ARBA" id="ARBA00023125"/>
    </source>
</evidence>
<evidence type="ECO:0000313" key="7">
    <source>
        <dbReference type="Proteomes" id="UP001203284"/>
    </source>
</evidence>
<evidence type="ECO:0000313" key="6">
    <source>
        <dbReference type="EMBL" id="MCK0196154.1"/>
    </source>
</evidence>
<feature type="domain" description="HTH arsR-type" evidence="5">
    <location>
        <begin position="4"/>
        <end position="99"/>
    </location>
</feature>
<dbReference type="InterPro" id="IPR001845">
    <property type="entry name" value="HTH_ArsR_DNA-bd_dom"/>
</dbReference>
<dbReference type="InterPro" id="IPR051081">
    <property type="entry name" value="HTH_MetalResp_TranReg"/>
</dbReference>
<evidence type="ECO:0000256" key="3">
    <source>
        <dbReference type="ARBA" id="ARBA00023163"/>
    </source>
</evidence>
<keyword evidence="7" id="KW-1185">Reference proteome</keyword>
<dbReference type="CDD" id="cd00090">
    <property type="entry name" value="HTH_ARSR"/>
    <property type="match status" value="1"/>
</dbReference>
<keyword evidence="2" id="KW-0238">DNA-binding</keyword>
<evidence type="ECO:0000256" key="4">
    <source>
        <dbReference type="SAM" id="MobiDB-lite"/>
    </source>
</evidence>
<keyword evidence="3" id="KW-0804">Transcription</keyword>
<dbReference type="InterPro" id="IPR011991">
    <property type="entry name" value="ArsR-like_HTH"/>
</dbReference>
<dbReference type="InterPro" id="IPR036388">
    <property type="entry name" value="WH-like_DNA-bd_sf"/>
</dbReference>
<proteinExistence type="predicted"/>
<sequence>MTATPETTDEHLATCLRALGHPVRLVILRALARADRCQCGDIVRGLTLAQSTVSQHLKVLKDAGLIRGEIEGPRSCYCLDRAAMDRLARTLGPLLADLSAPAFSSPASPSPAPQSLADACQPRSGLNASPAAPICEAHFSSPTPLSMPAGAQVAMPARSGHGAAQSTDNP</sequence>
<dbReference type="PANTHER" id="PTHR33154:SF15">
    <property type="entry name" value="REGULATORY PROTEIN ARSR"/>
    <property type="match status" value="1"/>
</dbReference>
<dbReference type="Proteomes" id="UP001203284">
    <property type="component" value="Unassembled WGS sequence"/>
</dbReference>
<evidence type="ECO:0000259" key="5">
    <source>
        <dbReference type="PROSITE" id="PS50987"/>
    </source>
</evidence>
<comment type="caution">
    <text evidence="6">The sequence shown here is derived from an EMBL/GenBank/DDBJ whole genome shotgun (WGS) entry which is preliminary data.</text>
</comment>
<name>A0ABT0D877_9HYPH</name>
<dbReference type="PROSITE" id="PS50987">
    <property type="entry name" value="HTH_ARSR_2"/>
    <property type="match status" value="1"/>
</dbReference>
<feature type="compositionally biased region" description="Low complexity" evidence="4">
    <location>
        <begin position="102"/>
        <end position="117"/>
    </location>
</feature>